<name>A0A9D5KB60_UNCW3</name>
<dbReference type="HAMAP" id="MF_00121">
    <property type="entry name" value="GatB"/>
    <property type="match status" value="1"/>
</dbReference>
<sequence>MPSKKYEVIIGIEVHAQLATLSKMFCRCAVEADAPPNTKVCPVCLGLPGILPQTNKAAVELGIRAAQALGCKVKPESRWARKHYFSPDLPKGYQITQYEYPLATGGELELPGLGKKVRIRRLHLEEDAGKLTHTSRETLVDFNRCGIPLAEIVSEPDVRSPEEADAYLKELRQILRTVKASDAEMERGRFRCEPNISVRPLGQKELGVRSEIKNLNSFKAVREGIERAVADQIKWLEEGKEIVQTTYLWDEHKRELKPMRQKETAADYRYFPEPDLPPLILDIEWVDKIEKQLPELPAKKRSRLLEEGLTEQDIRILSAEPDWESYYLELLEKGMSVKEASTWLLNETRGILSARGEQITQFKVPVAQMASLITLLRGGKLSRPAAKELLAAMADSGKDAEVLIKEMDLGTVSDEGTLEETAKKVIAENPDVCEKYRKGKTNVIGFLLGQCMKELRGKADPESVRKFLKRFLD</sequence>
<keyword evidence="5 10" id="KW-0067">ATP-binding</keyword>
<reference evidence="12" key="1">
    <citation type="submission" date="2019-11" db="EMBL/GenBank/DDBJ databases">
        <title>Microbial mats filling the niche in hypersaline microbial mats.</title>
        <authorList>
            <person name="Wong H.L."/>
            <person name="Macleod F.I."/>
            <person name="White R.A. III"/>
            <person name="Burns B.P."/>
        </authorList>
    </citation>
    <scope>NUCLEOTIDE SEQUENCE</scope>
    <source>
        <strain evidence="12">Bin_327</strain>
    </source>
</reference>
<dbReference type="GO" id="GO:0050567">
    <property type="term" value="F:glutaminyl-tRNA synthase (glutamine-hydrolyzing) activity"/>
    <property type="evidence" value="ECO:0007669"/>
    <property type="project" value="UniProtKB-UniRule"/>
</dbReference>
<evidence type="ECO:0000256" key="5">
    <source>
        <dbReference type="ARBA" id="ARBA00022840"/>
    </source>
</evidence>
<comment type="subunit">
    <text evidence="2 10">Heterotrimer of A, B and C subunits.</text>
</comment>
<protein>
    <recommendedName>
        <fullName evidence="10">Aspartyl/glutamyl-tRNA(Asn/Gln) amidotransferase subunit B</fullName>
        <shortName evidence="10">Asp/Glu-ADT subunit B</shortName>
        <ecNumber evidence="10">6.3.5.-</ecNumber>
    </recommendedName>
</protein>
<evidence type="ECO:0000256" key="3">
    <source>
        <dbReference type="ARBA" id="ARBA00022598"/>
    </source>
</evidence>
<dbReference type="InterPro" id="IPR018027">
    <property type="entry name" value="Asn/Gln_amidotransferase"/>
</dbReference>
<evidence type="ECO:0000313" key="12">
    <source>
        <dbReference type="EMBL" id="MBD3364536.1"/>
    </source>
</evidence>
<dbReference type="PANTHER" id="PTHR11659">
    <property type="entry name" value="GLUTAMYL-TRNA GLN AMIDOTRANSFERASE SUBUNIT B MITOCHONDRIAL AND PROKARYOTIC PET112-RELATED"/>
    <property type="match status" value="1"/>
</dbReference>
<accession>A0A9D5KB60</accession>
<dbReference type="SUPFAM" id="SSF55931">
    <property type="entry name" value="Glutamine synthetase/guanido kinase"/>
    <property type="match status" value="1"/>
</dbReference>
<keyword evidence="6 10" id="KW-0648">Protein biosynthesis</keyword>
<keyword evidence="3 10" id="KW-0436">Ligase</keyword>
<evidence type="ECO:0000256" key="7">
    <source>
        <dbReference type="ARBA" id="ARBA00024799"/>
    </source>
</evidence>
<proteinExistence type="inferred from homology"/>
<dbReference type="PANTHER" id="PTHR11659:SF0">
    <property type="entry name" value="GLUTAMYL-TRNA(GLN) AMIDOTRANSFERASE SUBUNIT B, MITOCHONDRIAL"/>
    <property type="match status" value="1"/>
</dbReference>
<organism evidence="12 13">
    <name type="scientific">candidate division WOR-3 bacterium</name>
    <dbReference type="NCBI Taxonomy" id="2052148"/>
    <lineage>
        <taxon>Bacteria</taxon>
        <taxon>Bacteria division WOR-3</taxon>
    </lineage>
</organism>
<dbReference type="FunFam" id="1.10.10.410:FF:000001">
    <property type="entry name" value="Aspartyl/glutamyl-tRNA(Asn/Gln) amidotransferase subunit B"/>
    <property type="match status" value="1"/>
</dbReference>
<dbReference type="InterPro" id="IPR014746">
    <property type="entry name" value="Gln_synth/guanido_kin_cat_dom"/>
</dbReference>
<dbReference type="GO" id="GO:0070681">
    <property type="term" value="P:glutaminyl-tRNAGln biosynthesis via transamidation"/>
    <property type="evidence" value="ECO:0007669"/>
    <property type="project" value="TreeGrafter"/>
</dbReference>
<comment type="catalytic activity">
    <reaction evidence="9 10">
        <text>L-glutamyl-tRNA(Gln) + L-glutamine + ATP + H2O = L-glutaminyl-tRNA(Gln) + L-glutamate + ADP + phosphate + H(+)</text>
        <dbReference type="Rhea" id="RHEA:17521"/>
        <dbReference type="Rhea" id="RHEA-COMP:9681"/>
        <dbReference type="Rhea" id="RHEA-COMP:9684"/>
        <dbReference type="ChEBI" id="CHEBI:15377"/>
        <dbReference type="ChEBI" id="CHEBI:15378"/>
        <dbReference type="ChEBI" id="CHEBI:29985"/>
        <dbReference type="ChEBI" id="CHEBI:30616"/>
        <dbReference type="ChEBI" id="CHEBI:43474"/>
        <dbReference type="ChEBI" id="CHEBI:58359"/>
        <dbReference type="ChEBI" id="CHEBI:78520"/>
        <dbReference type="ChEBI" id="CHEBI:78521"/>
        <dbReference type="ChEBI" id="CHEBI:456216"/>
    </reaction>
</comment>
<dbReference type="PROSITE" id="PS01234">
    <property type="entry name" value="GATB"/>
    <property type="match status" value="1"/>
</dbReference>
<evidence type="ECO:0000256" key="10">
    <source>
        <dbReference type="HAMAP-Rule" id="MF_00121"/>
    </source>
</evidence>
<dbReference type="Gene3D" id="1.10.10.410">
    <property type="match status" value="1"/>
</dbReference>
<dbReference type="Proteomes" id="UP000630660">
    <property type="component" value="Unassembled WGS sequence"/>
</dbReference>
<dbReference type="EMBL" id="WJKJ01000159">
    <property type="protein sequence ID" value="MBD3364536.1"/>
    <property type="molecule type" value="Genomic_DNA"/>
</dbReference>
<comment type="function">
    <text evidence="7 10">Allows the formation of correctly charged Asn-tRNA(Asn) or Gln-tRNA(Gln) through the transamidation of misacylated Asp-tRNA(Asn) or Glu-tRNA(Gln) in organisms which lack either or both of asparaginyl-tRNA or glutaminyl-tRNA synthetases. The reaction takes place in the presence of glutamine and ATP through an activated phospho-Asp-tRNA(Asn) or phospho-Glu-tRNA(Gln).</text>
</comment>
<dbReference type="EC" id="6.3.5.-" evidence="10"/>
<dbReference type="Pfam" id="PF02637">
    <property type="entry name" value="GatB_Yqey"/>
    <property type="match status" value="1"/>
</dbReference>
<dbReference type="InterPro" id="IPR017959">
    <property type="entry name" value="Asn/Gln-tRNA_amidoTrfase_suB/E"/>
</dbReference>
<evidence type="ECO:0000256" key="9">
    <source>
        <dbReference type="ARBA" id="ARBA00047913"/>
    </source>
</evidence>
<dbReference type="SUPFAM" id="SSF89095">
    <property type="entry name" value="GatB/YqeY motif"/>
    <property type="match status" value="1"/>
</dbReference>
<evidence type="ECO:0000256" key="8">
    <source>
        <dbReference type="ARBA" id="ARBA00047380"/>
    </source>
</evidence>
<dbReference type="InterPro" id="IPR004413">
    <property type="entry name" value="GatB"/>
</dbReference>
<comment type="caution">
    <text evidence="12">The sequence shown here is derived from an EMBL/GenBank/DDBJ whole genome shotgun (WGS) entry which is preliminary data.</text>
</comment>
<dbReference type="NCBIfam" id="NF004014">
    <property type="entry name" value="PRK05477.1-4"/>
    <property type="match status" value="1"/>
</dbReference>
<evidence type="ECO:0000256" key="6">
    <source>
        <dbReference type="ARBA" id="ARBA00022917"/>
    </source>
</evidence>
<feature type="domain" description="Asn/Gln amidotransferase" evidence="11">
    <location>
        <begin position="325"/>
        <end position="472"/>
    </location>
</feature>
<dbReference type="NCBIfam" id="TIGR00133">
    <property type="entry name" value="gatB"/>
    <property type="match status" value="1"/>
</dbReference>
<dbReference type="InterPro" id="IPR006075">
    <property type="entry name" value="Asn/Gln-tRNA_Trfase_suB/E_cat"/>
</dbReference>
<evidence type="ECO:0000259" key="11">
    <source>
        <dbReference type="SMART" id="SM00845"/>
    </source>
</evidence>
<evidence type="ECO:0000313" key="13">
    <source>
        <dbReference type="Proteomes" id="UP000630660"/>
    </source>
</evidence>
<dbReference type="InterPro" id="IPR017958">
    <property type="entry name" value="Gln-tRNA_amidoTrfase_suB_CS"/>
</dbReference>
<evidence type="ECO:0000256" key="1">
    <source>
        <dbReference type="ARBA" id="ARBA00005306"/>
    </source>
</evidence>
<gene>
    <name evidence="10 12" type="primary">gatB</name>
    <name evidence="12" type="ORF">GF359_04915</name>
</gene>
<dbReference type="NCBIfam" id="NF004012">
    <property type="entry name" value="PRK05477.1-2"/>
    <property type="match status" value="1"/>
</dbReference>
<comment type="catalytic activity">
    <reaction evidence="8 10">
        <text>L-aspartyl-tRNA(Asn) + L-glutamine + ATP + H2O = L-asparaginyl-tRNA(Asn) + L-glutamate + ADP + phosphate + 2 H(+)</text>
        <dbReference type="Rhea" id="RHEA:14513"/>
        <dbReference type="Rhea" id="RHEA-COMP:9674"/>
        <dbReference type="Rhea" id="RHEA-COMP:9677"/>
        <dbReference type="ChEBI" id="CHEBI:15377"/>
        <dbReference type="ChEBI" id="CHEBI:15378"/>
        <dbReference type="ChEBI" id="CHEBI:29985"/>
        <dbReference type="ChEBI" id="CHEBI:30616"/>
        <dbReference type="ChEBI" id="CHEBI:43474"/>
        <dbReference type="ChEBI" id="CHEBI:58359"/>
        <dbReference type="ChEBI" id="CHEBI:78515"/>
        <dbReference type="ChEBI" id="CHEBI:78516"/>
        <dbReference type="ChEBI" id="CHEBI:456216"/>
    </reaction>
</comment>
<dbReference type="SMART" id="SM00845">
    <property type="entry name" value="GatB_Yqey"/>
    <property type="match status" value="1"/>
</dbReference>
<keyword evidence="4 10" id="KW-0547">Nucleotide-binding</keyword>
<dbReference type="Pfam" id="PF02934">
    <property type="entry name" value="GatB_N"/>
    <property type="match status" value="1"/>
</dbReference>
<dbReference type="GO" id="GO:0006412">
    <property type="term" value="P:translation"/>
    <property type="evidence" value="ECO:0007669"/>
    <property type="project" value="UniProtKB-UniRule"/>
</dbReference>
<dbReference type="GO" id="GO:0005524">
    <property type="term" value="F:ATP binding"/>
    <property type="evidence" value="ECO:0007669"/>
    <property type="project" value="UniProtKB-KW"/>
</dbReference>
<dbReference type="AlphaFoldDB" id="A0A9D5KB60"/>
<evidence type="ECO:0000256" key="2">
    <source>
        <dbReference type="ARBA" id="ARBA00011123"/>
    </source>
</evidence>
<comment type="similarity">
    <text evidence="1 10">Belongs to the GatB/GatE family. GatB subfamily.</text>
</comment>
<dbReference type="InterPro" id="IPR003789">
    <property type="entry name" value="Asn/Gln_tRNA_amidoTrase-B-like"/>
</dbReference>
<evidence type="ECO:0000256" key="4">
    <source>
        <dbReference type="ARBA" id="ARBA00022741"/>
    </source>
</evidence>
<dbReference type="InterPro" id="IPR023168">
    <property type="entry name" value="GatB_Yqey_C_2"/>
</dbReference>